<proteinExistence type="predicted"/>
<dbReference type="PROSITE" id="PS51257">
    <property type="entry name" value="PROKAR_LIPOPROTEIN"/>
    <property type="match status" value="1"/>
</dbReference>
<keyword evidence="1" id="KW-0472">Membrane</keyword>
<dbReference type="EMBL" id="JAUSUV010000017">
    <property type="protein sequence ID" value="MDQ0418751.1"/>
    <property type="molecule type" value="Genomic_DNA"/>
</dbReference>
<gene>
    <name evidence="2" type="ORF">J2Z48_002955</name>
</gene>
<name>A0AAJ1WV84_9BACL</name>
<dbReference type="AlphaFoldDB" id="A0AAJ1WV84"/>
<evidence type="ECO:0000313" key="3">
    <source>
        <dbReference type="Proteomes" id="UP001238450"/>
    </source>
</evidence>
<protein>
    <recommendedName>
        <fullName evidence="4">Lipoprotein</fullName>
    </recommendedName>
</protein>
<dbReference type="Proteomes" id="UP001238450">
    <property type="component" value="Unassembled WGS sequence"/>
</dbReference>
<evidence type="ECO:0000313" key="2">
    <source>
        <dbReference type="EMBL" id="MDQ0418751.1"/>
    </source>
</evidence>
<organism evidence="2 3">
    <name type="scientific">Croceifilum oryzae</name>
    <dbReference type="NCBI Taxonomy" id="1553429"/>
    <lineage>
        <taxon>Bacteria</taxon>
        <taxon>Bacillati</taxon>
        <taxon>Bacillota</taxon>
        <taxon>Bacilli</taxon>
        <taxon>Bacillales</taxon>
        <taxon>Thermoactinomycetaceae</taxon>
        <taxon>Croceifilum</taxon>
    </lineage>
</organism>
<sequence length="116" mass="12723">MVVNKNILTYSIISIVIIITGLAISCNRGSSLDGSWSLSDKQPACAKKFSFLNKNTISFVTSDSSSSLAGTYKEIENNKYKLDFKVYSKVTLIKQSGNTMTVQDEGDSGVCTYKRD</sequence>
<accession>A0AAJ1WV84</accession>
<evidence type="ECO:0000256" key="1">
    <source>
        <dbReference type="SAM" id="Phobius"/>
    </source>
</evidence>
<reference evidence="2 3" key="1">
    <citation type="submission" date="2023-07" db="EMBL/GenBank/DDBJ databases">
        <title>Genomic Encyclopedia of Type Strains, Phase IV (KMG-IV): sequencing the most valuable type-strain genomes for metagenomic binning, comparative biology and taxonomic classification.</title>
        <authorList>
            <person name="Goeker M."/>
        </authorList>
    </citation>
    <scope>NUCLEOTIDE SEQUENCE [LARGE SCALE GENOMIC DNA]</scope>
    <source>
        <strain evidence="2 3">DSM 46876</strain>
    </source>
</reference>
<comment type="caution">
    <text evidence="2">The sequence shown here is derived from an EMBL/GenBank/DDBJ whole genome shotgun (WGS) entry which is preliminary data.</text>
</comment>
<keyword evidence="1" id="KW-1133">Transmembrane helix</keyword>
<keyword evidence="3" id="KW-1185">Reference proteome</keyword>
<feature type="transmembrane region" description="Helical" evidence="1">
    <location>
        <begin position="7"/>
        <end position="25"/>
    </location>
</feature>
<keyword evidence="1" id="KW-0812">Transmembrane</keyword>
<evidence type="ECO:0008006" key="4">
    <source>
        <dbReference type="Google" id="ProtNLM"/>
    </source>
</evidence>